<dbReference type="AlphaFoldDB" id="A0A1I0XHU6"/>
<dbReference type="GO" id="GO:0003677">
    <property type="term" value="F:DNA binding"/>
    <property type="evidence" value="ECO:0007669"/>
    <property type="project" value="UniProtKB-KW"/>
</dbReference>
<dbReference type="EMBL" id="FOKG01000003">
    <property type="protein sequence ID" value="SFB00669.1"/>
    <property type="molecule type" value="Genomic_DNA"/>
</dbReference>
<evidence type="ECO:0000313" key="5">
    <source>
        <dbReference type="EMBL" id="SFB00669.1"/>
    </source>
</evidence>
<keyword evidence="1" id="KW-0805">Transcription regulation</keyword>
<dbReference type="InterPro" id="IPR000792">
    <property type="entry name" value="Tscrpt_reg_LuxR_C"/>
</dbReference>
<evidence type="ECO:0000259" key="4">
    <source>
        <dbReference type="PROSITE" id="PS50043"/>
    </source>
</evidence>
<dbReference type="Gene3D" id="1.10.10.10">
    <property type="entry name" value="Winged helix-like DNA-binding domain superfamily/Winged helix DNA-binding domain"/>
    <property type="match status" value="1"/>
</dbReference>
<dbReference type="InterPro" id="IPR016032">
    <property type="entry name" value="Sig_transdc_resp-reg_C-effctor"/>
</dbReference>
<evidence type="ECO:0000256" key="3">
    <source>
        <dbReference type="ARBA" id="ARBA00023163"/>
    </source>
</evidence>
<dbReference type="RefSeq" id="WP_245788208.1">
    <property type="nucleotide sequence ID" value="NZ_FOKG01000003.1"/>
</dbReference>
<dbReference type="PANTHER" id="PTHR44688">
    <property type="entry name" value="DNA-BINDING TRANSCRIPTIONAL ACTIVATOR DEVR_DOSR"/>
    <property type="match status" value="1"/>
</dbReference>
<dbReference type="STRING" id="490629.SAMN05216266_103235"/>
<sequence>MGEQRLRDDRVAIRAALLQLRKETGLPVVFGGPVLRGRRLQLSELVGTVTNSLQGLAVAPGSGLGGKVVALGRVLALNDYPSARGITHDYDAAVGAEGLRAIIAVPVVVRRTVRGVLYGAARNAASLGDRTLGAAVDTARGLEQNLVVRDELDGRRTSVRAFTEAGSQPWNSADWEEVRAAHTELRLLAQDTDDDELRAQLQGVCDRLAAAQRRPGTPAPVAALTPRELDVLVCVAAGCTNAESGRSLGLRPETVKSYLRQVMRKLGTHGRLETVIAARRAGLLP</sequence>
<dbReference type="InterPro" id="IPR036388">
    <property type="entry name" value="WH-like_DNA-bd_sf"/>
</dbReference>
<evidence type="ECO:0000313" key="6">
    <source>
        <dbReference type="Proteomes" id="UP000243799"/>
    </source>
</evidence>
<accession>A0A1I0XHU6</accession>
<evidence type="ECO:0000256" key="2">
    <source>
        <dbReference type="ARBA" id="ARBA00023125"/>
    </source>
</evidence>
<dbReference type="Proteomes" id="UP000243799">
    <property type="component" value="Unassembled WGS sequence"/>
</dbReference>
<dbReference type="SUPFAM" id="SSF46894">
    <property type="entry name" value="C-terminal effector domain of the bipartite response regulators"/>
    <property type="match status" value="1"/>
</dbReference>
<dbReference type="SMART" id="SM00421">
    <property type="entry name" value="HTH_LUXR"/>
    <property type="match status" value="1"/>
</dbReference>
<feature type="domain" description="HTH luxR-type" evidence="4">
    <location>
        <begin position="217"/>
        <end position="282"/>
    </location>
</feature>
<dbReference type="Gene3D" id="3.30.450.40">
    <property type="match status" value="1"/>
</dbReference>
<dbReference type="InterPro" id="IPR029016">
    <property type="entry name" value="GAF-like_dom_sf"/>
</dbReference>
<dbReference type="SUPFAM" id="SSF55781">
    <property type="entry name" value="GAF domain-like"/>
    <property type="match status" value="1"/>
</dbReference>
<dbReference type="Pfam" id="PF00196">
    <property type="entry name" value="GerE"/>
    <property type="match status" value="1"/>
</dbReference>
<dbReference type="PANTHER" id="PTHR44688:SF16">
    <property type="entry name" value="DNA-BINDING TRANSCRIPTIONAL ACTIVATOR DEVR_DOSR"/>
    <property type="match status" value="1"/>
</dbReference>
<protein>
    <submittedName>
        <fullName evidence="5">GAF modulated transcriptional regulator, LuxR family</fullName>
    </submittedName>
</protein>
<dbReference type="PRINTS" id="PR00038">
    <property type="entry name" value="HTHLUXR"/>
</dbReference>
<dbReference type="CDD" id="cd06170">
    <property type="entry name" value="LuxR_C_like"/>
    <property type="match status" value="1"/>
</dbReference>
<evidence type="ECO:0000256" key="1">
    <source>
        <dbReference type="ARBA" id="ARBA00023015"/>
    </source>
</evidence>
<reference evidence="6" key="1">
    <citation type="submission" date="2016-10" db="EMBL/GenBank/DDBJ databases">
        <authorList>
            <person name="Varghese N."/>
            <person name="Submissions S."/>
        </authorList>
    </citation>
    <scope>NUCLEOTIDE SEQUENCE [LARGE SCALE GENOMIC DNA]</scope>
    <source>
        <strain evidence="6">CGMCC 4.3568</strain>
    </source>
</reference>
<dbReference type="PROSITE" id="PS50043">
    <property type="entry name" value="HTH_LUXR_2"/>
    <property type="match status" value="1"/>
</dbReference>
<keyword evidence="3" id="KW-0804">Transcription</keyword>
<proteinExistence type="predicted"/>
<organism evidence="5 6">
    <name type="scientific">Amycolatopsis marina</name>
    <dbReference type="NCBI Taxonomy" id="490629"/>
    <lineage>
        <taxon>Bacteria</taxon>
        <taxon>Bacillati</taxon>
        <taxon>Actinomycetota</taxon>
        <taxon>Actinomycetes</taxon>
        <taxon>Pseudonocardiales</taxon>
        <taxon>Pseudonocardiaceae</taxon>
        <taxon>Amycolatopsis</taxon>
    </lineage>
</organism>
<name>A0A1I0XHU6_9PSEU</name>
<gene>
    <name evidence="5" type="ORF">SAMN05216266_103235</name>
</gene>
<keyword evidence="6" id="KW-1185">Reference proteome</keyword>
<dbReference type="GO" id="GO:0006355">
    <property type="term" value="P:regulation of DNA-templated transcription"/>
    <property type="evidence" value="ECO:0007669"/>
    <property type="project" value="InterPro"/>
</dbReference>
<keyword evidence="2" id="KW-0238">DNA-binding</keyword>